<feature type="region of interest" description="Disordered" evidence="1">
    <location>
        <begin position="30"/>
        <end position="50"/>
    </location>
</feature>
<feature type="signal peptide" evidence="2">
    <location>
        <begin position="1"/>
        <end position="29"/>
    </location>
</feature>
<evidence type="ECO:0000313" key="4">
    <source>
        <dbReference type="Proteomes" id="UP000886819"/>
    </source>
</evidence>
<name>A0A9D0YV15_9FIRM</name>
<protein>
    <submittedName>
        <fullName evidence="3">Uncharacterized protein</fullName>
    </submittedName>
</protein>
<comment type="caution">
    <text evidence="3">The sequence shown here is derived from an EMBL/GenBank/DDBJ whole genome shotgun (WGS) entry which is preliminary data.</text>
</comment>
<reference evidence="3" key="1">
    <citation type="submission" date="2020-10" db="EMBL/GenBank/DDBJ databases">
        <authorList>
            <person name="Gilroy R."/>
        </authorList>
    </citation>
    <scope>NUCLEOTIDE SEQUENCE</scope>
    <source>
        <strain evidence="3">ChiHile30-977</strain>
    </source>
</reference>
<dbReference type="AlphaFoldDB" id="A0A9D0YV15"/>
<evidence type="ECO:0000313" key="3">
    <source>
        <dbReference type="EMBL" id="HIQ62487.1"/>
    </source>
</evidence>
<dbReference type="EMBL" id="DVFI01000036">
    <property type="protein sequence ID" value="HIQ62487.1"/>
    <property type="molecule type" value="Genomic_DNA"/>
</dbReference>
<proteinExistence type="predicted"/>
<dbReference type="Proteomes" id="UP000886819">
    <property type="component" value="Unassembled WGS sequence"/>
</dbReference>
<sequence>MTLRYKTAILCALLAVTLLSGLPQTPARAITPSDLAPQLEPPQADDGAEPTGVYGTYVTLTDPATGVAVMDTMLPRGWTAQLQTNWGFVSTTNPCLATAFFTSPDGQAQIIVQTAQDYLESPDSLGLMPLYEGVDMQTYITYLGYKNAGQFLDAYFNGVLGTGGVVIQETPVDSSIQSLLQQTAKAYLDSMVSGIQSLAGPYGYSVWAGNYEGTASFRRYRFTAADGNSYVADAQCLCICIEYTTNNGYVTNTDRPWTVPMCTFFIAPDEATLDQYKDDANMILDNLMQNDEFTYMKQAYGRDIRNKIMLQQTNQIAAMTESQAQTYMNDYESSTSYYTSDDWANDWSDYIYDQQEYTTVDGDTIKASTSYDAVFQNGDEFYFGSVGSAPDGWTQLTPN</sequence>
<gene>
    <name evidence="3" type="ORF">IAA66_02735</name>
</gene>
<organism evidence="3 4">
    <name type="scientific">Candidatus Avichristensenella intestinipullorum</name>
    <dbReference type="NCBI Taxonomy" id="2840693"/>
    <lineage>
        <taxon>Bacteria</taxon>
        <taxon>Bacillati</taxon>
        <taxon>Bacillota</taxon>
        <taxon>Clostridia</taxon>
        <taxon>Candidatus Avichristensenella</taxon>
    </lineage>
</organism>
<keyword evidence="2" id="KW-0732">Signal</keyword>
<evidence type="ECO:0000256" key="2">
    <source>
        <dbReference type="SAM" id="SignalP"/>
    </source>
</evidence>
<feature type="chain" id="PRO_5038381350" evidence="2">
    <location>
        <begin position="30"/>
        <end position="399"/>
    </location>
</feature>
<reference evidence="3" key="2">
    <citation type="journal article" date="2021" name="PeerJ">
        <title>Extensive microbial diversity within the chicken gut microbiome revealed by metagenomics and culture.</title>
        <authorList>
            <person name="Gilroy R."/>
            <person name="Ravi A."/>
            <person name="Getino M."/>
            <person name="Pursley I."/>
            <person name="Horton D.L."/>
            <person name="Alikhan N.F."/>
            <person name="Baker D."/>
            <person name="Gharbi K."/>
            <person name="Hall N."/>
            <person name="Watson M."/>
            <person name="Adriaenssens E.M."/>
            <person name="Foster-Nyarko E."/>
            <person name="Jarju S."/>
            <person name="Secka A."/>
            <person name="Antonio M."/>
            <person name="Oren A."/>
            <person name="Chaudhuri R.R."/>
            <person name="La Ragione R."/>
            <person name="Hildebrand F."/>
            <person name="Pallen M.J."/>
        </authorList>
    </citation>
    <scope>NUCLEOTIDE SEQUENCE</scope>
    <source>
        <strain evidence="3">ChiHile30-977</strain>
    </source>
</reference>
<accession>A0A9D0YV15</accession>
<evidence type="ECO:0000256" key="1">
    <source>
        <dbReference type="SAM" id="MobiDB-lite"/>
    </source>
</evidence>